<dbReference type="OrthoDB" id="853418at2"/>
<evidence type="ECO:0000313" key="2">
    <source>
        <dbReference type="EMBL" id="RZS72709.1"/>
    </source>
</evidence>
<dbReference type="AlphaFoldDB" id="A0A4Q7MX90"/>
<accession>A0A4Q7MX90</accession>
<protein>
    <submittedName>
        <fullName evidence="2">Uncharacterized protein</fullName>
    </submittedName>
</protein>
<dbReference type="EMBL" id="SGXA01000002">
    <property type="protein sequence ID" value="RZS72709.1"/>
    <property type="molecule type" value="Genomic_DNA"/>
</dbReference>
<evidence type="ECO:0000313" key="3">
    <source>
        <dbReference type="Proteomes" id="UP000293874"/>
    </source>
</evidence>
<evidence type="ECO:0000256" key="1">
    <source>
        <dbReference type="SAM" id="MobiDB-lite"/>
    </source>
</evidence>
<feature type="region of interest" description="Disordered" evidence="1">
    <location>
        <begin position="72"/>
        <end position="92"/>
    </location>
</feature>
<reference evidence="2 3" key="1">
    <citation type="submission" date="2019-02" db="EMBL/GenBank/DDBJ databases">
        <title>Genomic Encyclopedia of Type Strains, Phase IV (KMG-IV): sequencing the most valuable type-strain genomes for metagenomic binning, comparative biology and taxonomic classification.</title>
        <authorList>
            <person name="Goeker M."/>
        </authorList>
    </citation>
    <scope>NUCLEOTIDE SEQUENCE [LARGE SCALE GENOMIC DNA]</scope>
    <source>
        <strain evidence="2 3">DSM 18116</strain>
    </source>
</reference>
<dbReference type="RefSeq" id="WP_130543099.1">
    <property type="nucleotide sequence ID" value="NZ_CP042431.1"/>
</dbReference>
<feature type="compositionally biased region" description="Basic residues" evidence="1">
    <location>
        <begin position="83"/>
        <end position="92"/>
    </location>
</feature>
<comment type="caution">
    <text evidence="2">The sequence shown here is derived from an EMBL/GenBank/DDBJ whole genome shotgun (WGS) entry which is preliminary data.</text>
</comment>
<proteinExistence type="predicted"/>
<sequence>MHEKTKDPNQAIKNFCTSYHRHEVKQMLWEWLVTAISRNHSIYDDGKERSSLFLLYENIMLLVDAAYTVHQQTPAPNPTAPAKNKKPGTGKS</sequence>
<gene>
    <name evidence="2" type="ORF">EV199_4632</name>
</gene>
<organism evidence="2 3">
    <name type="scientific">Pseudobacter ginsenosidimutans</name>
    <dbReference type="NCBI Taxonomy" id="661488"/>
    <lineage>
        <taxon>Bacteria</taxon>
        <taxon>Pseudomonadati</taxon>
        <taxon>Bacteroidota</taxon>
        <taxon>Chitinophagia</taxon>
        <taxon>Chitinophagales</taxon>
        <taxon>Chitinophagaceae</taxon>
        <taxon>Pseudobacter</taxon>
    </lineage>
</organism>
<name>A0A4Q7MX90_9BACT</name>
<dbReference type="Proteomes" id="UP000293874">
    <property type="component" value="Unassembled WGS sequence"/>
</dbReference>
<keyword evidence="3" id="KW-1185">Reference proteome</keyword>